<dbReference type="InterPro" id="IPR015883">
    <property type="entry name" value="Glyco_hydro_20_cat"/>
</dbReference>
<proteinExistence type="inferred from homology"/>
<evidence type="ECO:0000313" key="10">
    <source>
        <dbReference type="EMBL" id="MFC0629157.1"/>
    </source>
</evidence>
<evidence type="ECO:0000256" key="2">
    <source>
        <dbReference type="ARBA" id="ARBA00022729"/>
    </source>
</evidence>
<feature type="domain" description="Beta-hexosaminidase bacterial type N-terminal" evidence="7">
    <location>
        <begin position="41"/>
        <end position="166"/>
    </location>
</feature>
<evidence type="ECO:0000313" key="11">
    <source>
        <dbReference type="Proteomes" id="UP001589890"/>
    </source>
</evidence>
<dbReference type="Pfam" id="PF00728">
    <property type="entry name" value="Glyco_hydro_20"/>
    <property type="match status" value="1"/>
</dbReference>
<evidence type="ECO:0000259" key="6">
    <source>
        <dbReference type="Pfam" id="PF00728"/>
    </source>
</evidence>
<accession>A0ABV6QWY4</accession>
<dbReference type="InterPro" id="IPR029018">
    <property type="entry name" value="Hex-like_dom2"/>
</dbReference>
<dbReference type="PANTHER" id="PTHR43678:SF1">
    <property type="entry name" value="BETA-N-ACETYLHEXOSAMINIDASE"/>
    <property type="match status" value="1"/>
</dbReference>
<name>A0ABV6QWY4_9ACTN</name>
<keyword evidence="11" id="KW-1185">Reference proteome</keyword>
<reference evidence="10 11" key="1">
    <citation type="submission" date="2024-09" db="EMBL/GenBank/DDBJ databases">
        <authorList>
            <person name="Sun Q."/>
            <person name="Mori K."/>
        </authorList>
    </citation>
    <scope>NUCLEOTIDE SEQUENCE [LARGE SCALE GENOMIC DNA]</scope>
    <source>
        <strain evidence="10 11">CGMCC 1.15906</strain>
    </source>
</reference>
<evidence type="ECO:0000259" key="7">
    <source>
        <dbReference type="Pfam" id="PF02838"/>
    </source>
</evidence>
<evidence type="ECO:0000259" key="9">
    <source>
        <dbReference type="Pfam" id="PF13313"/>
    </source>
</evidence>
<evidence type="ECO:0000256" key="3">
    <source>
        <dbReference type="ARBA" id="ARBA00022801"/>
    </source>
</evidence>
<evidence type="ECO:0000259" key="8">
    <source>
        <dbReference type="Pfam" id="PF13205"/>
    </source>
</evidence>
<keyword evidence="4" id="KW-0326">Glycosidase</keyword>
<dbReference type="InterPro" id="IPR006311">
    <property type="entry name" value="TAT_signal"/>
</dbReference>
<dbReference type="Gene3D" id="2.60.40.3710">
    <property type="match status" value="1"/>
</dbReference>
<feature type="signal peptide" evidence="5">
    <location>
        <begin position="1"/>
        <end position="31"/>
    </location>
</feature>
<dbReference type="Proteomes" id="UP001589890">
    <property type="component" value="Unassembled WGS sequence"/>
</dbReference>
<feature type="domain" description="DUF4082" evidence="9">
    <location>
        <begin position="610"/>
        <end position="745"/>
    </location>
</feature>
<comment type="similarity">
    <text evidence="1">Belongs to the glycosyl hydrolase 20 family.</text>
</comment>
<dbReference type="Pfam" id="PF13205">
    <property type="entry name" value="Big_5"/>
    <property type="match status" value="1"/>
</dbReference>
<evidence type="ECO:0000256" key="1">
    <source>
        <dbReference type="ARBA" id="ARBA00006285"/>
    </source>
</evidence>
<dbReference type="InterPro" id="IPR017853">
    <property type="entry name" value="GH"/>
</dbReference>
<evidence type="ECO:0000256" key="5">
    <source>
        <dbReference type="SAM" id="SignalP"/>
    </source>
</evidence>
<dbReference type="InterPro" id="IPR025141">
    <property type="entry name" value="DUF4082"/>
</dbReference>
<feature type="chain" id="PRO_5046319653" evidence="5">
    <location>
        <begin position="32"/>
        <end position="905"/>
    </location>
</feature>
<dbReference type="RefSeq" id="WP_380056735.1">
    <property type="nucleotide sequence ID" value="NZ_JBHLTC010000041.1"/>
</dbReference>
<dbReference type="PANTHER" id="PTHR43678">
    <property type="entry name" value="PUTATIVE (AFU_ORTHOLOGUE AFUA_2G00640)-RELATED"/>
    <property type="match status" value="1"/>
</dbReference>
<feature type="domain" description="Glycoside hydrolase family 20 catalytic" evidence="6">
    <location>
        <begin position="217"/>
        <end position="416"/>
    </location>
</feature>
<keyword evidence="2 5" id="KW-0732">Signal</keyword>
<gene>
    <name evidence="10" type="ORF">ACFFGN_34145</name>
</gene>
<dbReference type="Pfam" id="PF02838">
    <property type="entry name" value="Glyco_hydro_20b"/>
    <property type="match status" value="1"/>
</dbReference>
<feature type="domain" description="DUF4082" evidence="9">
    <location>
        <begin position="763"/>
        <end position="897"/>
    </location>
</feature>
<dbReference type="EMBL" id="JBHLTC010000041">
    <property type="protein sequence ID" value="MFC0629157.1"/>
    <property type="molecule type" value="Genomic_DNA"/>
</dbReference>
<comment type="caution">
    <text evidence="10">The sequence shown here is derived from an EMBL/GenBank/DDBJ whole genome shotgun (WGS) entry which is preliminary data.</text>
</comment>
<sequence>MPEIARRHFLSLSGGVVAAGLLTGQAGSAFATPAAVNAAPPPTIPALQSWTAAATGSFSLGADARIRIDSAAAAELQVTGEVFSADLRSFGRTTTVVVEAAPVANAGDIRLKLASIPGLGAEGYEIQVGSAIEIRGSRKGIFNGTRTVLQWLRNGTQVPAGLARDWPRFAERGFLVANAPKTYSRAWWSGQIREMSYLKLNMLWLYVGYDTTPLALMKDIAAEAARYNITVIPQSNMPGHMTKLLVGHENYALPGRADALDLSNQAAWDYAKGIVTGLTAEFDTPYWHLGSDEYLVDFVPPNFDVRYDLFPQLGQRAKALYGASAVPPDLFYGFINDVNASVRAGGKTMRVWNDGLLVQGTRPISKDIVVEHWVHWPNRKTPQQLADEGYKLSNSNGDYLYYDPGTRRPEPKPIYESFRVGLFANGQAVAENNPALLGAKISLWTLPDVEEEEYQAYRLVEPFRAFSQVLWGSPKPAATYEGFEPLIRQLGRAPGFPALQHSISPVAGATSVWPHRVISVRFYDDVDPASIQLGVSRNQAPTPGTTRYDAATKTATFTPSQPWPYDATIDVRLVAKDTSGRAMAPRSWSFQAAKAPSTDYPRSIWPDEAGPAVESYTQAGAVELGVKFRSDRDGLVRGIRFFKGPKDTATHTGTLWSPAGAVLATGTFTNESPAGWQELRFGTPVRISANTTYTASRKSPNGTYGYNYDYFAGREAHNGVLHGSMGVFGQGAGMPTESFRATNYWTDVVFEPDVHTVWDNADVPAIRQDDVHTLELGMKFQVVSAGVIVGLRFYKAEGDTGTHVGKLWSATGALLAQATFTGERAYGWHEVRLATPVRLTPGTTYVASYNTPNGIYGATAGAFATTKQNGALRGQDSVFRIGEGGFPTESYNRTNYFADVLFDKD</sequence>
<dbReference type="InterPro" id="IPR052764">
    <property type="entry name" value="GH20_Enzymes"/>
</dbReference>
<dbReference type="Pfam" id="PF13313">
    <property type="entry name" value="DUF4082"/>
    <property type="match status" value="2"/>
</dbReference>
<dbReference type="SUPFAM" id="SSF55545">
    <property type="entry name" value="beta-N-acetylhexosaminidase-like domain"/>
    <property type="match status" value="1"/>
</dbReference>
<dbReference type="InterPro" id="IPR032812">
    <property type="entry name" value="SbsA_Ig"/>
</dbReference>
<dbReference type="SUPFAM" id="SSF51445">
    <property type="entry name" value="(Trans)glycosidases"/>
    <property type="match status" value="1"/>
</dbReference>
<feature type="domain" description="SbsA Ig-like" evidence="8">
    <location>
        <begin position="502"/>
        <end position="591"/>
    </location>
</feature>
<dbReference type="PROSITE" id="PS51318">
    <property type="entry name" value="TAT"/>
    <property type="match status" value="1"/>
</dbReference>
<organism evidence="10 11">
    <name type="scientific">Kribbella deserti</name>
    <dbReference type="NCBI Taxonomy" id="1926257"/>
    <lineage>
        <taxon>Bacteria</taxon>
        <taxon>Bacillati</taxon>
        <taxon>Actinomycetota</taxon>
        <taxon>Actinomycetes</taxon>
        <taxon>Propionibacteriales</taxon>
        <taxon>Kribbellaceae</taxon>
        <taxon>Kribbella</taxon>
    </lineage>
</organism>
<keyword evidence="3" id="KW-0378">Hydrolase</keyword>
<dbReference type="InterPro" id="IPR015882">
    <property type="entry name" value="HEX_bac_N"/>
</dbReference>
<dbReference type="Gene3D" id="3.30.379.10">
    <property type="entry name" value="Chitobiase/beta-hexosaminidase domain 2-like"/>
    <property type="match status" value="1"/>
</dbReference>
<protein>
    <submittedName>
        <fullName evidence="10">DUF4082 domain-containing protein</fullName>
    </submittedName>
</protein>
<dbReference type="Gene3D" id="3.20.20.80">
    <property type="entry name" value="Glycosidases"/>
    <property type="match status" value="1"/>
</dbReference>
<evidence type="ECO:0000256" key="4">
    <source>
        <dbReference type="ARBA" id="ARBA00023295"/>
    </source>
</evidence>